<dbReference type="PANTHER" id="PTHR47815:SF1">
    <property type="entry name" value="UNIVERSAL STRESS PROTEIN A FAMILY PROTEIN C25B2.10"/>
    <property type="match status" value="1"/>
</dbReference>
<evidence type="ECO:0000259" key="2">
    <source>
        <dbReference type="Pfam" id="PF00582"/>
    </source>
</evidence>
<dbReference type="InterPro" id="IPR006016">
    <property type="entry name" value="UspA"/>
</dbReference>
<dbReference type="CDD" id="cd23659">
    <property type="entry name" value="USP_At3g01520-like"/>
    <property type="match status" value="1"/>
</dbReference>
<proteinExistence type="predicted"/>
<dbReference type="PANTHER" id="PTHR47815">
    <property type="entry name" value="UNIVERSAL STRESS PROTEIN A FAMILY PROTEIN C25B2.10"/>
    <property type="match status" value="1"/>
</dbReference>
<dbReference type="EMBL" id="JAPDRL010000009">
    <property type="protein sequence ID" value="KAJ9667971.1"/>
    <property type="molecule type" value="Genomic_DNA"/>
</dbReference>
<dbReference type="Gene3D" id="3.40.50.620">
    <property type="entry name" value="HUPs"/>
    <property type="match status" value="1"/>
</dbReference>
<accession>A0ABQ9P3S2</accession>
<reference evidence="3" key="1">
    <citation type="submission" date="2022-10" db="EMBL/GenBank/DDBJ databases">
        <title>Culturing micro-colonial fungi from biological soil crusts in the Mojave desert and describing Neophaeococcomyces mojavensis, and introducing the new genera and species Taxawa tesnikishii.</title>
        <authorList>
            <person name="Kurbessoian T."/>
            <person name="Stajich J.E."/>
        </authorList>
    </citation>
    <scope>NUCLEOTIDE SEQUENCE</scope>
    <source>
        <strain evidence="3">TK_1</strain>
    </source>
</reference>
<dbReference type="InterPro" id="IPR014729">
    <property type="entry name" value="Rossmann-like_a/b/a_fold"/>
</dbReference>
<protein>
    <recommendedName>
        <fullName evidence="2">UspA domain-containing protein</fullName>
    </recommendedName>
</protein>
<dbReference type="SUPFAM" id="SSF52402">
    <property type="entry name" value="Adenine nucleotide alpha hydrolases-like"/>
    <property type="match status" value="1"/>
</dbReference>
<dbReference type="InterPro" id="IPR006015">
    <property type="entry name" value="Universal_stress_UspA"/>
</dbReference>
<feature type="compositionally biased region" description="Basic and acidic residues" evidence="1">
    <location>
        <begin position="348"/>
        <end position="360"/>
    </location>
</feature>
<evidence type="ECO:0000313" key="3">
    <source>
        <dbReference type="EMBL" id="KAJ9667971.1"/>
    </source>
</evidence>
<evidence type="ECO:0000256" key="1">
    <source>
        <dbReference type="SAM" id="MobiDB-lite"/>
    </source>
</evidence>
<feature type="region of interest" description="Disordered" evidence="1">
    <location>
        <begin position="288"/>
        <end position="406"/>
    </location>
</feature>
<keyword evidence="4" id="KW-1185">Reference proteome</keyword>
<organism evidence="3 4">
    <name type="scientific">Coniosporium apollinis</name>
    <dbReference type="NCBI Taxonomy" id="61459"/>
    <lineage>
        <taxon>Eukaryota</taxon>
        <taxon>Fungi</taxon>
        <taxon>Dikarya</taxon>
        <taxon>Ascomycota</taxon>
        <taxon>Pezizomycotina</taxon>
        <taxon>Dothideomycetes</taxon>
        <taxon>Dothideomycetes incertae sedis</taxon>
        <taxon>Coniosporium</taxon>
    </lineage>
</organism>
<dbReference type="Pfam" id="PF00582">
    <property type="entry name" value="Usp"/>
    <property type="match status" value="1"/>
</dbReference>
<feature type="domain" description="UspA" evidence="2">
    <location>
        <begin position="63"/>
        <end position="194"/>
    </location>
</feature>
<feature type="region of interest" description="Disordered" evidence="1">
    <location>
        <begin position="197"/>
        <end position="250"/>
    </location>
</feature>
<sequence>MFLLSYAAAVHGLFTLEADLNIPSVFRPRVSFDTFDRPADFIEENSFTLREKHKDYEYTKRSRTFLCGLDSNDYSEYALEWLIDELVDDGDEVVCLRVVESDAGVEKGRYRTEAEELMEYIQTKNSDNKAINLVLEFAVGKVNKVIDDMINLYEPAILIVGTRGRSLKGFQGLLPGSVSKYCLQHSPVPVIVVRPNAKRAKHKRQRLEDPERQGYRNLLAKSGPQGGHVLDRSNRNSLMLDNPKPMSQAESDAEAAAVAAAIGYKPAPSSHPLSQMHNAPQIRVETDLSRVPTSPESTYSPLSAGDLSSSEILRSPGPVYKDLESSQTLEPLDSPAPSVDSSDEEDERPGRPGTIREHGQPDLTLRPKTNASEDEDSSPKSTPVAQDEVAMAENSKPRTWLDYSSR</sequence>
<comment type="caution">
    <text evidence="3">The sequence shown here is derived from an EMBL/GenBank/DDBJ whole genome shotgun (WGS) entry which is preliminary data.</text>
</comment>
<gene>
    <name evidence="3" type="ORF">H2201_001776</name>
</gene>
<name>A0ABQ9P3S2_9PEZI</name>
<dbReference type="PRINTS" id="PR01438">
    <property type="entry name" value="UNVRSLSTRESS"/>
</dbReference>
<evidence type="ECO:0000313" key="4">
    <source>
        <dbReference type="Proteomes" id="UP001172684"/>
    </source>
</evidence>
<feature type="compositionally biased region" description="Polar residues" evidence="1">
    <location>
        <begin position="291"/>
        <end position="312"/>
    </location>
</feature>
<dbReference type="Proteomes" id="UP001172684">
    <property type="component" value="Unassembled WGS sequence"/>
</dbReference>